<dbReference type="AlphaFoldDB" id="A0AAQ3T576"/>
<evidence type="ECO:0008006" key="7">
    <source>
        <dbReference type="Google" id="ProtNLM"/>
    </source>
</evidence>
<feature type="domain" description="Transposase MuDR plant" evidence="2">
    <location>
        <begin position="234"/>
        <end position="290"/>
    </location>
</feature>
<sequence>MSFHVMSEKTYFQIYYGQGEIRYGQFGVDLSGFRSVTKGLDRATERPFRSVYNWFMKCFKLDADECELHISAVTTRTSSPVYWELVPIDNTTFWKRFVDVSLRRGLPLVLFVQAYEKVIVEAQTTHVYDEATIVEQVVENNVNEVNEIGDDDQAEGSQPVREPRGEVDEGEHIPGLVEQMQREDTEGDVRGDEDSDNDDDRPVQVPSQWNNYDHSQLLVNEGETVPWEYSENEVSVGAIYHSKIELKEAVHRWAAKSLKKEFRVVKSSPQVYDVKCIRDDCPFRVHAYMGKIEHHTCILEELEVQHRNLTADFVAQHMYSKIVNNPGYEPKSIINGIEDDFQYKISYSKAYRAKQKALEMRWGTYEASYHNLPRVLHTLCQRNPGSYFEIKHYNLPEDPTKRVLQRAFFALAACINAFQDRRPVLCIDGTFLTGRYKGTMLTAIAADGNNQVLPLAFAFVESENGDSWYWFLERIKSCIVQDRQDVCVIHDRHKGIMQAVQDLQEGSVQRQRTPKWVDLKSRWCMRHMGANFQSQFKSKKLTTLFKRLCSQNQERKFNVLWKKLDELTNKQAAELRRRGVNAEHEEPIAMEDVGLDGPNVRRRPGRSIKSFSEWIEHEPKEKWSLLHDEGGARYGIMTTNLAEVYNRVLRGIEVCHRLGLWNFTYTAQHNIFENAILKPRSIWKKQTKKPQVTVSGTWVSASIDSRFFVGTKDGEEEIMKDTCKNHQPNDWKKPAGL</sequence>
<feature type="domain" description="MULE transposase" evidence="4">
    <location>
        <begin position="424"/>
        <end position="528"/>
    </location>
</feature>
<dbReference type="Pfam" id="PF09322">
    <property type="entry name" value="DUF1979"/>
    <property type="match status" value="1"/>
</dbReference>
<dbReference type="PANTHER" id="PTHR31973:SF195">
    <property type="entry name" value="MUDR FAMILY TRANSPOSASE"/>
    <property type="match status" value="1"/>
</dbReference>
<evidence type="ECO:0000259" key="4">
    <source>
        <dbReference type="Pfam" id="PF10551"/>
    </source>
</evidence>
<dbReference type="Pfam" id="PF10551">
    <property type="entry name" value="MULE"/>
    <property type="match status" value="1"/>
</dbReference>
<dbReference type="Proteomes" id="UP001341281">
    <property type="component" value="Chromosome 03"/>
</dbReference>
<gene>
    <name evidence="5" type="ORF">U9M48_015411</name>
</gene>
<reference evidence="5 6" key="1">
    <citation type="submission" date="2024-02" db="EMBL/GenBank/DDBJ databases">
        <title>High-quality chromosome-scale genome assembly of Pensacola bahiagrass (Paspalum notatum Flugge var. saurae).</title>
        <authorList>
            <person name="Vega J.M."/>
            <person name="Podio M."/>
            <person name="Orjuela J."/>
            <person name="Siena L.A."/>
            <person name="Pessino S.C."/>
            <person name="Combes M.C."/>
            <person name="Mariac C."/>
            <person name="Albertini E."/>
            <person name="Pupilli F."/>
            <person name="Ortiz J.P.A."/>
            <person name="Leblanc O."/>
        </authorList>
    </citation>
    <scope>NUCLEOTIDE SEQUENCE [LARGE SCALE GENOMIC DNA]</scope>
    <source>
        <strain evidence="5">R1</strain>
        <tissue evidence="5">Leaf</tissue>
    </source>
</reference>
<feature type="compositionally biased region" description="Basic and acidic residues" evidence="1">
    <location>
        <begin position="180"/>
        <end position="192"/>
    </location>
</feature>
<evidence type="ECO:0000259" key="2">
    <source>
        <dbReference type="Pfam" id="PF03108"/>
    </source>
</evidence>
<accession>A0AAQ3T576</accession>
<feature type="region of interest" description="Disordered" evidence="1">
    <location>
        <begin position="147"/>
        <end position="208"/>
    </location>
</feature>
<dbReference type="PANTHER" id="PTHR31973">
    <property type="entry name" value="POLYPROTEIN, PUTATIVE-RELATED"/>
    <property type="match status" value="1"/>
</dbReference>
<name>A0AAQ3T576_PASNO</name>
<keyword evidence="6" id="KW-1185">Reference proteome</keyword>
<organism evidence="5 6">
    <name type="scientific">Paspalum notatum var. saurae</name>
    <dbReference type="NCBI Taxonomy" id="547442"/>
    <lineage>
        <taxon>Eukaryota</taxon>
        <taxon>Viridiplantae</taxon>
        <taxon>Streptophyta</taxon>
        <taxon>Embryophyta</taxon>
        <taxon>Tracheophyta</taxon>
        <taxon>Spermatophyta</taxon>
        <taxon>Magnoliopsida</taxon>
        <taxon>Liliopsida</taxon>
        <taxon>Poales</taxon>
        <taxon>Poaceae</taxon>
        <taxon>PACMAD clade</taxon>
        <taxon>Panicoideae</taxon>
        <taxon>Andropogonodae</taxon>
        <taxon>Paspaleae</taxon>
        <taxon>Paspalinae</taxon>
        <taxon>Paspalum</taxon>
    </lineage>
</organism>
<evidence type="ECO:0000313" key="5">
    <source>
        <dbReference type="EMBL" id="WVZ66139.1"/>
    </source>
</evidence>
<evidence type="ECO:0000313" key="6">
    <source>
        <dbReference type="Proteomes" id="UP001341281"/>
    </source>
</evidence>
<evidence type="ECO:0000256" key="1">
    <source>
        <dbReference type="SAM" id="MobiDB-lite"/>
    </source>
</evidence>
<feature type="compositionally biased region" description="Basic and acidic residues" evidence="1">
    <location>
        <begin position="161"/>
        <end position="172"/>
    </location>
</feature>
<protein>
    <recommendedName>
        <fullName evidence="7">Transposase</fullName>
    </recommendedName>
</protein>
<dbReference type="InterPro" id="IPR018289">
    <property type="entry name" value="MULE_transposase_dom"/>
</dbReference>
<proteinExistence type="predicted"/>
<dbReference type="InterPro" id="IPR015401">
    <property type="entry name" value="Transposase_MuDR_N"/>
</dbReference>
<dbReference type="Pfam" id="PF03108">
    <property type="entry name" value="DBD_Tnp_Mut"/>
    <property type="match status" value="1"/>
</dbReference>
<evidence type="ECO:0000259" key="3">
    <source>
        <dbReference type="Pfam" id="PF09322"/>
    </source>
</evidence>
<dbReference type="InterPro" id="IPR004332">
    <property type="entry name" value="Transposase_MuDR"/>
</dbReference>
<dbReference type="EMBL" id="CP144747">
    <property type="protein sequence ID" value="WVZ66139.1"/>
    <property type="molecule type" value="Genomic_DNA"/>
</dbReference>
<feature type="domain" description="Transposase MuDR N-terminal" evidence="3">
    <location>
        <begin position="6"/>
        <end position="62"/>
    </location>
</feature>